<dbReference type="RefSeq" id="WP_110271373.1">
    <property type="nucleotide sequence ID" value="NZ_CP029289.2"/>
</dbReference>
<sequence length="134" mass="15901">MAFKVLFLTKDKKFIYDGKVREVRQLEDLEGINIRFSRPMIVYDVEEVDLDYFTENFGHLLVGDKTVVDLVHLLKFSNFIAYVDHYRNKIELFIDGNKYIELSYSSLPFLRYLFAKIPRGILLENTDFYSINPD</sequence>
<dbReference type="Proteomes" id="UP000248044">
    <property type="component" value="Chromosome"/>
</dbReference>
<dbReference type="GeneID" id="36833234"/>
<reference evidence="1 2" key="1">
    <citation type="submission" date="2018-05" db="EMBL/GenBank/DDBJ databases">
        <title>Complete Genome Sequences of Extremely Thermoacidophilic, Metal-Mobilizing Type-Strain Members of the Archaeal Family Sulfolobaceae: Acidianus brierleyi DSM-1651T, Acidianus sulfidivorans DSM-18786T, Metallosphaera hakonensis DSM-7519T, and Metallosphaera prunae DSM-10039T.</title>
        <authorList>
            <person name="Counts J.A."/>
            <person name="Kelly R.M."/>
        </authorList>
    </citation>
    <scope>NUCLEOTIDE SEQUENCE [LARGE SCALE GENOMIC DNA]</scope>
    <source>
        <strain evidence="1 2">DSM 1651</strain>
    </source>
</reference>
<dbReference type="KEGG" id="abri:DFR85_13720"/>
<gene>
    <name evidence="1" type="ORF">DFR85_13720</name>
</gene>
<organism evidence="1 2">
    <name type="scientific">Acidianus brierleyi</name>
    <dbReference type="NCBI Taxonomy" id="41673"/>
    <lineage>
        <taxon>Archaea</taxon>
        <taxon>Thermoproteota</taxon>
        <taxon>Thermoprotei</taxon>
        <taxon>Sulfolobales</taxon>
        <taxon>Sulfolobaceae</taxon>
        <taxon>Acidianus</taxon>
    </lineage>
</organism>
<name>A0A2U9IHN9_9CREN</name>
<keyword evidence="2" id="KW-1185">Reference proteome</keyword>
<proteinExistence type="predicted"/>
<dbReference type="OrthoDB" id="38668at2157"/>
<accession>A0A2U9IHN9</accession>
<protein>
    <submittedName>
        <fullName evidence="1">Uncharacterized protein</fullName>
    </submittedName>
</protein>
<dbReference type="AlphaFoldDB" id="A0A2U9IHN9"/>
<dbReference type="EMBL" id="CP029289">
    <property type="protein sequence ID" value="AWR95495.1"/>
    <property type="molecule type" value="Genomic_DNA"/>
</dbReference>
<evidence type="ECO:0000313" key="2">
    <source>
        <dbReference type="Proteomes" id="UP000248044"/>
    </source>
</evidence>
<evidence type="ECO:0000313" key="1">
    <source>
        <dbReference type="EMBL" id="AWR95495.1"/>
    </source>
</evidence>